<dbReference type="EMBL" id="JADFUA010000003">
    <property type="protein sequence ID" value="MBE9609110.1"/>
    <property type="molecule type" value="Genomic_DNA"/>
</dbReference>
<dbReference type="PANTHER" id="PTHR12526">
    <property type="entry name" value="GLYCOSYLTRANSFERASE"/>
    <property type="match status" value="1"/>
</dbReference>
<dbReference type="Proteomes" id="UP000604481">
    <property type="component" value="Unassembled WGS sequence"/>
</dbReference>
<dbReference type="SUPFAM" id="SSF53756">
    <property type="entry name" value="UDP-Glycosyltransferase/glycogen phosphorylase"/>
    <property type="match status" value="1"/>
</dbReference>
<dbReference type="Pfam" id="PF13439">
    <property type="entry name" value="Glyco_transf_4"/>
    <property type="match status" value="1"/>
</dbReference>
<dbReference type="AlphaFoldDB" id="A0A8J7FZC8"/>
<accession>A0A8J7FZC8</accession>
<name>A0A8J7FZC8_9NEIS</name>
<gene>
    <name evidence="2" type="ORF">INR99_07100</name>
</gene>
<reference evidence="2 3" key="1">
    <citation type="submission" date="2020-10" db="EMBL/GenBank/DDBJ databases">
        <title>The genome sequence of Chitinilyticum litopenaei 4Y14.</title>
        <authorList>
            <person name="Liu Y."/>
        </authorList>
    </citation>
    <scope>NUCLEOTIDE SEQUENCE [LARGE SCALE GENOMIC DNA]</scope>
    <source>
        <strain evidence="2 3">4Y14</strain>
    </source>
</reference>
<dbReference type="CDD" id="cd03811">
    <property type="entry name" value="GT4_GT28_WabH-like"/>
    <property type="match status" value="1"/>
</dbReference>
<dbReference type="GO" id="GO:0016757">
    <property type="term" value="F:glycosyltransferase activity"/>
    <property type="evidence" value="ECO:0007669"/>
    <property type="project" value="UniProtKB-ARBA"/>
</dbReference>
<comment type="caution">
    <text evidence="2">The sequence shown here is derived from an EMBL/GenBank/DDBJ whole genome shotgun (WGS) entry which is preliminary data.</text>
</comment>
<dbReference type="InterPro" id="IPR028098">
    <property type="entry name" value="Glyco_trans_4-like_N"/>
</dbReference>
<dbReference type="PANTHER" id="PTHR12526:SF630">
    <property type="entry name" value="GLYCOSYLTRANSFERASE"/>
    <property type="match status" value="1"/>
</dbReference>
<evidence type="ECO:0000313" key="2">
    <source>
        <dbReference type="EMBL" id="MBE9609110.1"/>
    </source>
</evidence>
<feature type="domain" description="Glycosyltransferase subfamily 4-like N-terminal" evidence="1">
    <location>
        <begin position="36"/>
        <end position="199"/>
    </location>
</feature>
<dbReference type="Gene3D" id="3.40.50.2000">
    <property type="entry name" value="Glycogen Phosphorylase B"/>
    <property type="match status" value="2"/>
</dbReference>
<evidence type="ECO:0000313" key="3">
    <source>
        <dbReference type="Proteomes" id="UP000604481"/>
    </source>
</evidence>
<proteinExistence type="predicted"/>
<keyword evidence="3" id="KW-1185">Reference proteome</keyword>
<protein>
    <submittedName>
        <fullName evidence="2">Glycosyltransferase</fullName>
    </submittedName>
</protein>
<evidence type="ECO:0000259" key="1">
    <source>
        <dbReference type="Pfam" id="PF13439"/>
    </source>
</evidence>
<sequence>MAQAAAAYGDERLAVADAEAGSGVKVAIFLRDLGLGGVERCAVLVGEGLVARGFDVTLVLLGGHRNLWEARIRQVKVVDLSAQWQPLKPWTWLKGWRAARRIAREHDVVIAGTFLLPLYMAFAATRGLGKRVLGWVHGPMAELDAFARMNPVHRFACRYVYRRLDELIFVSQHARESLSRWLGEAPRPGWQVLPNFIDDADPAGSPPLPREPSALLRMVFVGRIAEEKQPGLWLDALAELNARALPAQLTVVGDGPLEGWLRDEAQRRGLAEQLVLAGRQEEVAPYLQAADVLLLTSSFEGCPLVVLEAMAQGLPVVSTNAGGVYELFGERRGEFVVDEASGAALAGLLQRQDRAALSWWLLERAVRYSAKTTLEKWQKLLD</sequence>
<dbReference type="Pfam" id="PF13692">
    <property type="entry name" value="Glyco_trans_1_4"/>
    <property type="match status" value="1"/>
</dbReference>
<organism evidence="2 3">
    <name type="scientific">Chitinilyticum piscinae</name>
    <dbReference type="NCBI Taxonomy" id="2866724"/>
    <lineage>
        <taxon>Bacteria</taxon>
        <taxon>Pseudomonadati</taxon>
        <taxon>Pseudomonadota</taxon>
        <taxon>Betaproteobacteria</taxon>
        <taxon>Neisseriales</taxon>
        <taxon>Chitinibacteraceae</taxon>
        <taxon>Chitinilyticum</taxon>
    </lineage>
</organism>